<name>A0A2T7A7Q5_TUBBO</name>
<evidence type="ECO:0000313" key="2">
    <source>
        <dbReference type="EMBL" id="PUU83768.1"/>
    </source>
</evidence>
<keyword evidence="1" id="KW-1133">Transmembrane helix</keyword>
<dbReference type="EMBL" id="NESQ01000007">
    <property type="protein sequence ID" value="PUU83768.1"/>
    <property type="molecule type" value="Genomic_DNA"/>
</dbReference>
<protein>
    <submittedName>
        <fullName evidence="2">Uncharacterized protein</fullName>
    </submittedName>
</protein>
<keyword evidence="1" id="KW-0472">Membrane</keyword>
<keyword evidence="1" id="KW-0812">Transmembrane</keyword>
<accession>A0A2T7A7Q5</accession>
<feature type="transmembrane region" description="Helical" evidence="1">
    <location>
        <begin position="15"/>
        <end position="34"/>
    </location>
</feature>
<sequence length="61" mass="6606">MEEGEGEGEGEESGLSILIPVPFSASFFLGNGLLCHTDCNIILFLSCLFLFFSNITISAHH</sequence>
<proteinExistence type="predicted"/>
<evidence type="ECO:0000313" key="3">
    <source>
        <dbReference type="Proteomes" id="UP000244722"/>
    </source>
</evidence>
<reference evidence="2 3" key="1">
    <citation type="submission" date="2017-04" db="EMBL/GenBank/DDBJ databases">
        <title>Draft genome sequence of Tuber borchii Vittad., a whitish edible truffle.</title>
        <authorList>
            <consortium name="DOE Joint Genome Institute"/>
            <person name="Murat C."/>
            <person name="Kuo A."/>
            <person name="Barry K.W."/>
            <person name="Clum A."/>
            <person name="Dockter R.B."/>
            <person name="Fauchery L."/>
            <person name="Iotti M."/>
            <person name="Kohler A."/>
            <person name="Labutti K."/>
            <person name="Lindquist E.A."/>
            <person name="Lipzen A."/>
            <person name="Ohm R.A."/>
            <person name="Wang M."/>
            <person name="Grigoriev I.V."/>
            <person name="Zambonelli A."/>
            <person name="Martin F.M."/>
        </authorList>
    </citation>
    <scope>NUCLEOTIDE SEQUENCE [LARGE SCALE GENOMIC DNA]</scope>
    <source>
        <strain evidence="2 3">Tbo3840</strain>
    </source>
</reference>
<dbReference type="AlphaFoldDB" id="A0A2T7A7Q5"/>
<keyword evidence="3" id="KW-1185">Reference proteome</keyword>
<feature type="transmembrane region" description="Helical" evidence="1">
    <location>
        <begin position="41"/>
        <end position="59"/>
    </location>
</feature>
<gene>
    <name evidence="2" type="ORF">B9Z19DRAFT_1071610</name>
</gene>
<feature type="non-terminal residue" evidence="2">
    <location>
        <position position="61"/>
    </location>
</feature>
<evidence type="ECO:0000256" key="1">
    <source>
        <dbReference type="SAM" id="Phobius"/>
    </source>
</evidence>
<comment type="caution">
    <text evidence="2">The sequence shown here is derived from an EMBL/GenBank/DDBJ whole genome shotgun (WGS) entry which is preliminary data.</text>
</comment>
<organism evidence="2 3">
    <name type="scientific">Tuber borchii</name>
    <name type="common">White truffle</name>
    <dbReference type="NCBI Taxonomy" id="42251"/>
    <lineage>
        <taxon>Eukaryota</taxon>
        <taxon>Fungi</taxon>
        <taxon>Dikarya</taxon>
        <taxon>Ascomycota</taxon>
        <taxon>Pezizomycotina</taxon>
        <taxon>Pezizomycetes</taxon>
        <taxon>Pezizales</taxon>
        <taxon>Tuberaceae</taxon>
        <taxon>Tuber</taxon>
    </lineage>
</organism>
<dbReference type="Proteomes" id="UP000244722">
    <property type="component" value="Unassembled WGS sequence"/>
</dbReference>